<accession>A0A1Q5PZY8</accession>
<dbReference type="Proteomes" id="UP000185628">
    <property type="component" value="Unassembled WGS sequence"/>
</dbReference>
<dbReference type="PANTHER" id="PTHR30562">
    <property type="entry name" value="UVRC/OXIDOREDUCTASE"/>
    <property type="match status" value="1"/>
</dbReference>
<dbReference type="GO" id="GO:0009380">
    <property type="term" value="C:excinuclease repair complex"/>
    <property type="evidence" value="ECO:0007669"/>
    <property type="project" value="TreeGrafter"/>
</dbReference>
<comment type="caution">
    <text evidence="1">The sequence shown here is derived from an EMBL/GenBank/DDBJ whole genome shotgun (WGS) entry which is preliminary data.</text>
</comment>
<sequence length="210" mass="22379">MRPATNATACLAKELGTCSAPCVDPDATDAYRAAVDRARCALAGDFTPVLATCRDRIAQLAAAERFEEAGAERDRLAAAQRGARQFDRLLPYLLTPEIVAARPNGDGSWELALVRYGRLAASVRLPRGSAVAPYLQDARELAEDVPVPAHYAERASAEETALIASWCEQDGTRLGHISESLAPFASPIGSALSPAFELASLYDVEEYASA</sequence>
<protein>
    <submittedName>
        <fullName evidence="1">Uncharacterized protein</fullName>
    </submittedName>
</protein>
<reference evidence="2" key="1">
    <citation type="submission" date="2016-12" db="EMBL/GenBank/DDBJ databases">
        <authorList>
            <person name="Meng X."/>
        </authorList>
    </citation>
    <scope>NUCLEOTIDE SEQUENCE [LARGE SCALE GENOMIC DNA]</scope>
    <source>
        <strain evidence="2">DSM 19116</strain>
    </source>
</reference>
<dbReference type="EMBL" id="MQVR01000099">
    <property type="protein sequence ID" value="OKL53025.1"/>
    <property type="molecule type" value="Genomic_DNA"/>
</dbReference>
<proteinExistence type="predicted"/>
<keyword evidence="2" id="KW-1185">Reference proteome</keyword>
<dbReference type="PANTHER" id="PTHR30562:SF1">
    <property type="entry name" value="UVRABC SYSTEM PROTEIN C"/>
    <property type="match status" value="1"/>
</dbReference>
<dbReference type="InterPro" id="IPR050066">
    <property type="entry name" value="UvrABC_protein_C"/>
</dbReference>
<dbReference type="RefSeq" id="WP_073717510.1">
    <property type="nucleotide sequence ID" value="NZ_MQVR01000099.1"/>
</dbReference>
<evidence type="ECO:0000313" key="1">
    <source>
        <dbReference type="EMBL" id="OKL53025.1"/>
    </source>
</evidence>
<dbReference type="GO" id="GO:0006974">
    <property type="term" value="P:DNA damage response"/>
    <property type="evidence" value="ECO:0007669"/>
    <property type="project" value="TreeGrafter"/>
</dbReference>
<dbReference type="AlphaFoldDB" id="A0A1Q5PZY8"/>
<evidence type="ECO:0000313" key="2">
    <source>
        <dbReference type="Proteomes" id="UP000185628"/>
    </source>
</evidence>
<name>A0A1Q5PZY8_9ACTO</name>
<organism evidence="1 2">
    <name type="scientific">Bowdeniella nasicola</name>
    <dbReference type="NCBI Taxonomy" id="208480"/>
    <lineage>
        <taxon>Bacteria</taxon>
        <taxon>Bacillati</taxon>
        <taxon>Actinomycetota</taxon>
        <taxon>Actinomycetes</taxon>
        <taxon>Actinomycetales</taxon>
        <taxon>Actinomycetaceae</taxon>
        <taxon>Bowdeniella</taxon>
    </lineage>
</organism>
<gene>
    <name evidence="1" type="ORF">BSZ39_11735</name>
</gene>